<dbReference type="Pfam" id="PF00059">
    <property type="entry name" value="Lectin_C"/>
    <property type="match status" value="1"/>
</dbReference>
<organism evidence="2 3">
    <name type="scientific">Leptotrombidium deliense</name>
    <dbReference type="NCBI Taxonomy" id="299467"/>
    <lineage>
        <taxon>Eukaryota</taxon>
        <taxon>Metazoa</taxon>
        <taxon>Ecdysozoa</taxon>
        <taxon>Arthropoda</taxon>
        <taxon>Chelicerata</taxon>
        <taxon>Arachnida</taxon>
        <taxon>Acari</taxon>
        <taxon>Acariformes</taxon>
        <taxon>Trombidiformes</taxon>
        <taxon>Prostigmata</taxon>
        <taxon>Anystina</taxon>
        <taxon>Parasitengona</taxon>
        <taxon>Trombiculoidea</taxon>
        <taxon>Trombiculidae</taxon>
        <taxon>Leptotrombidium</taxon>
    </lineage>
</organism>
<gene>
    <name evidence="2" type="ORF">B4U80_14215</name>
</gene>
<dbReference type="CDD" id="cd00037">
    <property type="entry name" value="CLECT"/>
    <property type="match status" value="1"/>
</dbReference>
<dbReference type="InterPro" id="IPR016186">
    <property type="entry name" value="C-type_lectin-like/link_sf"/>
</dbReference>
<evidence type="ECO:0000313" key="3">
    <source>
        <dbReference type="Proteomes" id="UP000288716"/>
    </source>
</evidence>
<sequence length="93" mass="11083">MRRWRRASQKTIRDAAGNNYVNASVMLNVDYWTAGVRLTQRENNFTWENGDLTEYENWAASEPKLNFNESCISIRHGQWFLNRCDKKFLVIHE</sequence>
<reference evidence="2 3" key="1">
    <citation type="journal article" date="2018" name="Gigascience">
        <title>Genomes of trombidid mites reveal novel predicted allergens and laterally-transferred genes associated with secondary metabolism.</title>
        <authorList>
            <person name="Dong X."/>
            <person name="Chaisiri K."/>
            <person name="Xia D."/>
            <person name="Armstrong S.D."/>
            <person name="Fang Y."/>
            <person name="Donnelly M.J."/>
            <person name="Kadowaki T."/>
            <person name="McGarry J.W."/>
            <person name="Darby A.C."/>
            <person name="Makepeace B.L."/>
        </authorList>
    </citation>
    <scope>NUCLEOTIDE SEQUENCE [LARGE SCALE GENOMIC DNA]</scope>
    <source>
        <strain evidence="2">UoL-UT</strain>
    </source>
</reference>
<feature type="domain" description="C-type lectin" evidence="1">
    <location>
        <begin position="11"/>
        <end position="93"/>
    </location>
</feature>
<dbReference type="Proteomes" id="UP000288716">
    <property type="component" value="Unassembled WGS sequence"/>
</dbReference>
<dbReference type="VEuPathDB" id="VectorBase:LDEU011198"/>
<evidence type="ECO:0000313" key="2">
    <source>
        <dbReference type="EMBL" id="RWS20842.1"/>
    </source>
</evidence>
<dbReference type="PROSITE" id="PS50041">
    <property type="entry name" value="C_TYPE_LECTIN_2"/>
    <property type="match status" value="1"/>
</dbReference>
<dbReference type="AlphaFoldDB" id="A0A443RZW9"/>
<dbReference type="InterPro" id="IPR016187">
    <property type="entry name" value="CTDL_fold"/>
</dbReference>
<dbReference type="OrthoDB" id="8066719at2759"/>
<name>A0A443RZW9_9ACAR</name>
<protein>
    <recommendedName>
        <fullName evidence="1">C-type lectin domain-containing protein</fullName>
    </recommendedName>
</protein>
<accession>A0A443RZW9</accession>
<dbReference type="Gene3D" id="3.10.100.10">
    <property type="entry name" value="Mannose-Binding Protein A, subunit A"/>
    <property type="match status" value="1"/>
</dbReference>
<comment type="caution">
    <text evidence="2">The sequence shown here is derived from an EMBL/GenBank/DDBJ whole genome shotgun (WGS) entry which is preliminary data.</text>
</comment>
<evidence type="ECO:0000259" key="1">
    <source>
        <dbReference type="PROSITE" id="PS50041"/>
    </source>
</evidence>
<dbReference type="InterPro" id="IPR001304">
    <property type="entry name" value="C-type_lectin-like"/>
</dbReference>
<dbReference type="SUPFAM" id="SSF56436">
    <property type="entry name" value="C-type lectin-like"/>
    <property type="match status" value="1"/>
</dbReference>
<dbReference type="EMBL" id="NCKV01015186">
    <property type="protein sequence ID" value="RWS20842.1"/>
    <property type="molecule type" value="Genomic_DNA"/>
</dbReference>
<keyword evidence="3" id="KW-1185">Reference proteome</keyword>
<proteinExistence type="predicted"/>